<proteinExistence type="predicted"/>
<dbReference type="EMBL" id="MK250089">
    <property type="protein sequence ID" value="QDY52268.1"/>
    <property type="molecule type" value="Genomic_DNA"/>
</dbReference>
<evidence type="ECO:0000313" key="1">
    <source>
        <dbReference type="EMBL" id="QDY52268.1"/>
    </source>
</evidence>
<organism evidence="1">
    <name type="scientific">Mimiviridae sp. ChoanoV1</name>
    <dbReference type="NCBI Taxonomy" id="2596887"/>
    <lineage>
        <taxon>Viruses</taxon>
        <taxon>Varidnaviria</taxon>
        <taxon>Bamfordvirae</taxon>
        <taxon>Nucleocytoviricota</taxon>
        <taxon>Megaviricetes</taxon>
        <taxon>Imitervirales</taxon>
        <taxon>Schizomimiviridae</taxon>
    </lineage>
</organism>
<protein>
    <submittedName>
        <fullName evidence="1">Uncharacterized protein</fullName>
    </submittedName>
</protein>
<name>A0A5B8IFR1_9VIRU</name>
<sequence length="160" mass="19624">MINKLFLYLLNRKPNQEEYKLLQNKNHRQINNYIIILEEYKDFLEKQKFIITNTLINKIGIIDNDIIIHKLMNILRDNTYNYEILEKIINNKKTQIKNTIDNQIIKLLGNKIEGFDYNEFYIIFFENNFDYKNLEFIIVNSYSFKEYVEKEIDVLYEKLF</sequence>
<gene>
    <name evidence="1" type="ORF">5_65</name>
</gene>
<reference evidence="1" key="1">
    <citation type="submission" date="2018-11" db="EMBL/GenBank/DDBJ databases">
        <title>A distinct lineage of giant viruses engineers rhodopsin photosystems in predatory marine eukaryotes.</title>
        <authorList>
            <person name="Needham D.M."/>
            <person name="Yoshizawa S."/>
            <person name="Hosaka T."/>
            <person name="Poirier C."/>
            <person name="Choi C.-J."/>
            <person name="Hehenberger E."/>
            <person name="Irwin N.A.T."/>
            <person name="Wilken S."/>
            <person name="Yung C.-M."/>
            <person name="Bachy C."/>
            <person name="Kurihara R."/>
            <person name="Nakajima Y."/>
            <person name="Kojima K."/>
            <person name="Kimura-Someya T."/>
            <person name="Leonard G."/>
            <person name="Malmstrom R.R."/>
            <person name="Mende D."/>
            <person name="Olson D.K."/>
            <person name="Sudo Y."/>
            <person name="Sudek S."/>
            <person name="Richards T.A."/>
            <person name="DeLong E.F."/>
            <person name="Keeling P.J."/>
            <person name="Santoro A.E."/>
            <person name="Shirouzu M."/>
            <person name="Iwasaki W."/>
            <person name="Worden A.Z."/>
        </authorList>
    </citation>
    <scope>NUCLEOTIDE SEQUENCE</scope>
</reference>
<accession>A0A5B8IFR1</accession>